<keyword evidence="3" id="KW-0067">ATP-binding</keyword>
<dbReference type="InterPro" id="IPR027417">
    <property type="entry name" value="P-loop_NTPase"/>
</dbReference>
<evidence type="ECO:0000259" key="4">
    <source>
        <dbReference type="SMART" id="SM00382"/>
    </source>
</evidence>
<dbReference type="GO" id="GO:0005524">
    <property type="term" value="F:ATP binding"/>
    <property type="evidence" value="ECO:0007669"/>
    <property type="project" value="UniProtKB-KW"/>
</dbReference>
<protein>
    <submittedName>
        <fullName evidence="5">YifB family Mg chelatase-like AAA ATPase</fullName>
    </submittedName>
</protein>
<dbReference type="InterPro" id="IPR004482">
    <property type="entry name" value="Mg_chelat-rel"/>
</dbReference>
<dbReference type="AlphaFoldDB" id="A0A931APS1"/>
<evidence type="ECO:0000313" key="6">
    <source>
        <dbReference type="Proteomes" id="UP000621436"/>
    </source>
</evidence>
<evidence type="ECO:0000256" key="1">
    <source>
        <dbReference type="ARBA" id="ARBA00006354"/>
    </source>
</evidence>
<dbReference type="InterPro" id="IPR003593">
    <property type="entry name" value="AAA+_ATPase"/>
</dbReference>
<dbReference type="RefSeq" id="WP_270453639.1">
    <property type="nucleotide sequence ID" value="NZ_JADPIE010000003.1"/>
</dbReference>
<dbReference type="InterPro" id="IPR045006">
    <property type="entry name" value="CHLI-like"/>
</dbReference>
<gene>
    <name evidence="5" type="ORF">I0Q91_06555</name>
</gene>
<evidence type="ECO:0000256" key="3">
    <source>
        <dbReference type="ARBA" id="ARBA00022840"/>
    </source>
</evidence>
<keyword evidence="6" id="KW-1185">Reference proteome</keyword>
<dbReference type="Gene3D" id="3.40.50.300">
    <property type="entry name" value="P-loop containing nucleotide triphosphate hydrolases"/>
    <property type="match status" value="1"/>
</dbReference>
<dbReference type="PANTHER" id="PTHR32039">
    <property type="entry name" value="MAGNESIUM-CHELATASE SUBUNIT CHLI"/>
    <property type="match status" value="1"/>
</dbReference>
<dbReference type="Pfam" id="PF13335">
    <property type="entry name" value="Mg_chelatase_C"/>
    <property type="match status" value="1"/>
</dbReference>
<feature type="domain" description="AAA+ ATPase" evidence="4">
    <location>
        <begin position="211"/>
        <end position="390"/>
    </location>
</feature>
<dbReference type="InterPro" id="IPR001208">
    <property type="entry name" value="MCM_dom"/>
</dbReference>
<dbReference type="Gene3D" id="3.30.230.10">
    <property type="match status" value="1"/>
</dbReference>
<dbReference type="PANTHER" id="PTHR32039:SF7">
    <property type="entry name" value="COMPETENCE PROTEIN COMM"/>
    <property type="match status" value="1"/>
</dbReference>
<dbReference type="InterPro" id="IPR014721">
    <property type="entry name" value="Ribsml_uS5_D2-typ_fold_subgr"/>
</dbReference>
<reference evidence="5" key="1">
    <citation type="submission" date="2020-11" db="EMBL/GenBank/DDBJ databases">
        <title>Halonatronomonas betainensis gen. nov., sp. nov. a novel haloalkaliphilic representative of the family Halanaerobiacae capable of betaine degradation.</title>
        <authorList>
            <person name="Boltyanskaya Y."/>
            <person name="Kevbrin V."/>
            <person name="Detkova E."/>
            <person name="Grouzdev D.S."/>
            <person name="Koziaeva V."/>
            <person name="Zhilina T."/>
        </authorList>
    </citation>
    <scope>NUCLEOTIDE SEQUENCE</scope>
    <source>
        <strain evidence="5">Z-7014</strain>
    </source>
</reference>
<evidence type="ECO:0000313" key="5">
    <source>
        <dbReference type="EMBL" id="MBF8436728.1"/>
    </source>
</evidence>
<dbReference type="GO" id="GO:0003677">
    <property type="term" value="F:DNA binding"/>
    <property type="evidence" value="ECO:0007669"/>
    <property type="project" value="InterPro"/>
</dbReference>
<dbReference type="Proteomes" id="UP000621436">
    <property type="component" value="Unassembled WGS sequence"/>
</dbReference>
<dbReference type="Pfam" id="PF13541">
    <property type="entry name" value="ChlI"/>
    <property type="match status" value="1"/>
</dbReference>
<comment type="similarity">
    <text evidence="1">Belongs to the Mg-chelatase subunits D/I family. ComM subfamily.</text>
</comment>
<dbReference type="InterPro" id="IPR000523">
    <property type="entry name" value="Mg_chelatse_chII-like_cat_dom"/>
</dbReference>
<keyword evidence="2" id="KW-0547">Nucleotide-binding</keyword>
<accession>A0A931APS1</accession>
<dbReference type="EMBL" id="JADPIE010000003">
    <property type="protein sequence ID" value="MBF8436728.1"/>
    <property type="molecule type" value="Genomic_DNA"/>
</dbReference>
<dbReference type="InterPro" id="IPR020568">
    <property type="entry name" value="Ribosomal_Su5_D2-typ_SF"/>
</dbReference>
<dbReference type="PRINTS" id="PR01657">
    <property type="entry name" value="MCMFAMILY"/>
</dbReference>
<dbReference type="SUPFAM" id="SSF54211">
    <property type="entry name" value="Ribosomal protein S5 domain 2-like"/>
    <property type="match status" value="1"/>
</dbReference>
<comment type="caution">
    <text evidence="5">The sequence shown here is derived from an EMBL/GenBank/DDBJ whole genome shotgun (WGS) entry which is preliminary data.</text>
</comment>
<dbReference type="Pfam" id="PF01078">
    <property type="entry name" value="Mg_chelatase"/>
    <property type="match status" value="1"/>
</dbReference>
<organism evidence="5 6">
    <name type="scientific">Halonatronomonas betaini</name>
    <dbReference type="NCBI Taxonomy" id="2778430"/>
    <lineage>
        <taxon>Bacteria</taxon>
        <taxon>Bacillati</taxon>
        <taxon>Bacillota</taxon>
        <taxon>Clostridia</taxon>
        <taxon>Halanaerobiales</taxon>
        <taxon>Halarsenatibacteraceae</taxon>
        <taxon>Halonatronomonas</taxon>
    </lineage>
</organism>
<evidence type="ECO:0000256" key="2">
    <source>
        <dbReference type="ARBA" id="ARBA00022741"/>
    </source>
</evidence>
<dbReference type="SMART" id="SM00382">
    <property type="entry name" value="AAA"/>
    <property type="match status" value="1"/>
</dbReference>
<proteinExistence type="inferred from homology"/>
<dbReference type="NCBIfam" id="TIGR00368">
    <property type="entry name" value="YifB family Mg chelatase-like AAA ATPase"/>
    <property type="match status" value="1"/>
</dbReference>
<sequence length="519" mass="57032">MPIAINSGTVFGIEAVPVGVEVDINRGLPAFVMVGLANQAVRESRERVRSALINSGFKYPTKRITINLAPADLKKEGPQFDLPIALGILAGDGVINEIPGDTYIIGELALNGEVQAIRGLMPLLELAERSGFKNFVFPAACKNEVKFKSRLKLFPVNDLFEAAELFQEDLNRLAGWEFKERFEDEGLIDVELADIRGQKAGRRAVEIAAAGRHNLILSGPPGTGKTLLARSIQGILPPLERGELKKVAAIGSAVGSPKVDRMAPWRAPHHSISRAGLVGGGSYPAPGEITLAHQGILFLDELPEFRRDMLELLRQPMEAGSISISRRDYKVDFPADFMLVAAMNPCPCGYNGSSWQECSCSRSMIERYQAKLSGPLLDRIDIQLELVDLKPDEMITAKYRAESSAEVRKRVIAAREIQLVRNKGWMNGGKIVDSNRNGVISNKGKLNSELSRKELEEVSPLGQAERRFLKEAILGLKLSARAVDKIYRLARTIADLAGIETIGIDELSEASLYRRKKFI</sequence>
<name>A0A931APS1_9FIRM</name>
<dbReference type="InterPro" id="IPR025158">
    <property type="entry name" value="Mg_chelat-rel_C"/>
</dbReference>
<dbReference type="SUPFAM" id="SSF52540">
    <property type="entry name" value="P-loop containing nucleoside triphosphate hydrolases"/>
    <property type="match status" value="1"/>
</dbReference>